<evidence type="ECO:0000313" key="2">
    <source>
        <dbReference type="EMBL" id="KAF2875012.1"/>
    </source>
</evidence>
<name>A0A7C8IEL4_9PLEO</name>
<keyword evidence="3" id="KW-1185">Reference proteome</keyword>
<dbReference type="EMBL" id="JAADJZ010000005">
    <property type="protein sequence ID" value="KAF2875012.1"/>
    <property type="molecule type" value="Genomic_DNA"/>
</dbReference>
<evidence type="ECO:0000313" key="3">
    <source>
        <dbReference type="Proteomes" id="UP000481861"/>
    </source>
</evidence>
<dbReference type="Proteomes" id="UP000481861">
    <property type="component" value="Unassembled WGS sequence"/>
</dbReference>
<organism evidence="2 3">
    <name type="scientific">Massariosphaeria phaeospora</name>
    <dbReference type="NCBI Taxonomy" id="100035"/>
    <lineage>
        <taxon>Eukaryota</taxon>
        <taxon>Fungi</taxon>
        <taxon>Dikarya</taxon>
        <taxon>Ascomycota</taxon>
        <taxon>Pezizomycotina</taxon>
        <taxon>Dothideomycetes</taxon>
        <taxon>Pleosporomycetidae</taxon>
        <taxon>Pleosporales</taxon>
        <taxon>Pleosporales incertae sedis</taxon>
        <taxon>Massariosphaeria</taxon>
    </lineage>
</organism>
<sequence>MSYCEHLEDAANEALLPDSDNKALLPNSDDDGTPLPSRKNKMLLRSNGNGRLLERLTTPTPSLVEWLRDGIWNKFWNKFTASLVYSSTQRPPTDSSPIILHLYCPRESEHDLLYWGLLYLLYRTGVVSCQDVVTPDKLRSVLTSVLDRMNNSGKRILILIHGLCESQQRHTEEVQNLKEDLYAHAEEVQNLKVDLYAHAKVCFWYRRVNKVGLRASVE</sequence>
<proteinExistence type="predicted"/>
<reference evidence="2 3" key="1">
    <citation type="submission" date="2020-01" db="EMBL/GenBank/DDBJ databases">
        <authorList>
            <consortium name="DOE Joint Genome Institute"/>
            <person name="Haridas S."/>
            <person name="Albert R."/>
            <person name="Binder M."/>
            <person name="Bloem J."/>
            <person name="Labutti K."/>
            <person name="Salamov A."/>
            <person name="Andreopoulos B."/>
            <person name="Baker S.E."/>
            <person name="Barry K."/>
            <person name="Bills G."/>
            <person name="Bluhm B.H."/>
            <person name="Cannon C."/>
            <person name="Castanera R."/>
            <person name="Culley D.E."/>
            <person name="Daum C."/>
            <person name="Ezra D."/>
            <person name="Gonzalez J.B."/>
            <person name="Henrissat B."/>
            <person name="Kuo A."/>
            <person name="Liang C."/>
            <person name="Lipzen A."/>
            <person name="Lutzoni F."/>
            <person name="Magnuson J."/>
            <person name="Mondo S."/>
            <person name="Nolan M."/>
            <person name="Ohm R."/>
            <person name="Pangilinan J."/>
            <person name="Park H.-J.H."/>
            <person name="Ramirez L."/>
            <person name="Alfaro M."/>
            <person name="Sun H."/>
            <person name="Tritt A."/>
            <person name="Yoshinaga Y."/>
            <person name="Zwiers L.-H.L."/>
            <person name="Turgeon B.G."/>
            <person name="Goodwin S.B."/>
            <person name="Spatafora J.W."/>
            <person name="Crous P.W."/>
            <person name="Grigoriev I.V."/>
        </authorList>
    </citation>
    <scope>NUCLEOTIDE SEQUENCE [LARGE SCALE GENOMIC DNA]</scope>
    <source>
        <strain evidence="2 3">CBS 611.86</strain>
    </source>
</reference>
<comment type="caution">
    <text evidence="2">The sequence shown here is derived from an EMBL/GenBank/DDBJ whole genome shotgun (WGS) entry which is preliminary data.</text>
</comment>
<dbReference type="AlphaFoldDB" id="A0A7C8IEL4"/>
<protein>
    <submittedName>
        <fullName evidence="2">Uncharacterized protein</fullName>
    </submittedName>
</protein>
<feature type="region of interest" description="Disordered" evidence="1">
    <location>
        <begin position="18"/>
        <end position="41"/>
    </location>
</feature>
<gene>
    <name evidence="2" type="ORF">BDV95DRAFT_603785</name>
</gene>
<accession>A0A7C8IEL4</accession>
<evidence type="ECO:0000256" key="1">
    <source>
        <dbReference type="SAM" id="MobiDB-lite"/>
    </source>
</evidence>